<dbReference type="InterPro" id="IPR004045">
    <property type="entry name" value="Glutathione_S-Trfase_N"/>
</dbReference>
<accession>A0AAW2T3D9</accession>
<reference evidence="2" key="1">
    <citation type="submission" date="2020-06" db="EMBL/GenBank/DDBJ databases">
        <authorList>
            <person name="Li T."/>
            <person name="Hu X."/>
            <person name="Zhang T."/>
            <person name="Song X."/>
            <person name="Zhang H."/>
            <person name="Dai N."/>
            <person name="Sheng W."/>
            <person name="Hou X."/>
            <person name="Wei L."/>
        </authorList>
    </citation>
    <scope>NUCLEOTIDE SEQUENCE</scope>
    <source>
        <strain evidence="2">G02</strain>
        <tissue evidence="2">Leaf</tissue>
    </source>
</reference>
<gene>
    <name evidence="2" type="ORF">Sradi_2156400</name>
</gene>
<dbReference type="AlphaFoldDB" id="A0AAW2T3D9"/>
<dbReference type="Gene3D" id="3.40.30.10">
    <property type="entry name" value="Glutaredoxin"/>
    <property type="match status" value="1"/>
</dbReference>
<dbReference type="Pfam" id="PF13409">
    <property type="entry name" value="GST_N_2"/>
    <property type="match status" value="1"/>
</dbReference>
<comment type="caution">
    <text evidence="2">The sequence shown here is derived from an EMBL/GenBank/DDBJ whole genome shotgun (WGS) entry which is preliminary data.</text>
</comment>
<evidence type="ECO:0000259" key="1">
    <source>
        <dbReference type="Pfam" id="PF13409"/>
    </source>
</evidence>
<dbReference type="Gene3D" id="1.20.1050.10">
    <property type="match status" value="2"/>
</dbReference>
<dbReference type="GO" id="GO:0004364">
    <property type="term" value="F:glutathione transferase activity"/>
    <property type="evidence" value="ECO:0007669"/>
    <property type="project" value="InterPro"/>
</dbReference>
<dbReference type="InterPro" id="IPR036282">
    <property type="entry name" value="Glutathione-S-Trfase_C_sf"/>
</dbReference>
<reference evidence="2" key="2">
    <citation type="journal article" date="2024" name="Plant">
        <title>Genomic evolution and insights into agronomic trait innovations of Sesamum species.</title>
        <authorList>
            <person name="Miao H."/>
            <person name="Wang L."/>
            <person name="Qu L."/>
            <person name="Liu H."/>
            <person name="Sun Y."/>
            <person name="Le M."/>
            <person name="Wang Q."/>
            <person name="Wei S."/>
            <person name="Zheng Y."/>
            <person name="Lin W."/>
            <person name="Duan Y."/>
            <person name="Cao H."/>
            <person name="Xiong S."/>
            <person name="Wang X."/>
            <person name="Wei L."/>
            <person name="Li C."/>
            <person name="Ma Q."/>
            <person name="Ju M."/>
            <person name="Zhao R."/>
            <person name="Li G."/>
            <person name="Mu C."/>
            <person name="Tian Q."/>
            <person name="Mei H."/>
            <person name="Zhang T."/>
            <person name="Gao T."/>
            <person name="Zhang H."/>
        </authorList>
    </citation>
    <scope>NUCLEOTIDE SEQUENCE</scope>
    <source>
        <strain evidence="2">G02</strain>
    </source>
</reference>
<dbReference type="EMBL" id="JACGWJ010000009">
    <property type="protein sequence ID" value="KAL0398131.1"/>
    <property type="molecule type" value="Genomic_DNA"/>
</dbReference>
<feature type="domain" description="GST N-terminal" evidence="1">
    <location>
        <begin position="16"/>
        <end position="110"/>
    </location>
</feature>
<dbReference type="GO" id="GO:0005737">
    <property type="term" value="C:cytoplasm"/>
    <property type="evidence" value="ECO:0007669"/>
    <property type="project" value="TreeGrafter"/>
</dbReference>
<evidence type="ECO:0000313" key="2">
    <source>
        <dbReference type="EMBL" id="KAL0398131.1"/>
    </source>
</evidence>
<dbReference type="PANTHER" id="PTHR32419">
    <property type="entry name" value="GLUTATHIONYL-HYDROQUINONE REDUCTASE"/>
    <property type="match status" value="1"/>
</dbReference>
<name>A0AAW2T3D9_SESRA</name>
<sequence length="238" mass="27267">MYLMPVLGHPGALLTKIKGLDKAISFTSVTPIWRRTKDSDEHMGWVFPDSDTEEPGAAPDPLNGAKSIRELYELASTNYSGKYTVPVLWDKKLKTIVNNESAEIIRMLNTEFNDIAENAAVDLYPPHLQPQINEVNDWIYDGINNGVYKCGFAKKQEPYDEVYAVYFKCNKKLLREYPNMFNHTKDIFQIPGVSSTVNMDHIKKHYYRSHPSINPFGIVPHGPNIDYTTPHDRDRFSK</sequence>
<dbReference type="PANTHER" id="PTHR32419:SF6">
    <property type="entry name" value="GLUTATHIONE S-TRANSFERASE OMEGA-LIKE 1-RELATED"/>
    <property type="match status" value="1"/>
</dbReference>
<organism evidence="2">
    <name type="scientific">Sesamum radiatum</name>
    <name type="common">Black benniseed</name>
    <dbReference type="NCBI Taxonomy" id="300843"/>
    <lineage>
        <taxon>Eukaryota</taxon>
        <taxon>Viridiplantae</taxon>
        <taxon>Streptophyta</taxon>
        <taxon>Embryophyta</taxon>
        <taxon>Tracheophyta</taxon>
        <taxon>Spermatophyta</taxon>
        <taxon>Magnoliopsida</taxon>
        <taxon>eudicotyledons</taxon>
        <taxon>Gunneridae</taxon>
        <taxon>Pentapetalae</taxon>
        <taxon>asterids</taxon>
        <taxon>lamiids</taxon>
        <taxon>Lamiales</taxon>
        <taxon>Pedaliaceae</taxon>
        <taxon>Sesamum</taxon>
    </lineage>
</organism>
<protein>
    <submittedName>
        <fullName evidence="2">Glutathionyl-hydroquinone reductase YqjG</fullName>
    </submittedName>
</protein>
<proteinExistence type="predicted"/>
<dbReference type="SUPFAM" id="SSF47616">
    <property type="entry name" value="GST C-terminal domain-like"/>
    <property type="match status" value="1"/>
</dbReference>
<dbReference type="FunFam" id="3.40.30.10:FF:000198">
    <property type="entry name" value="Glutathione S-transferase family protein"/>
    <property type="match status" value="1"/>
</dbReference>
<dbReference type="InterPro" id="IPR016639">
    <property type="entry name" value="GST_Omega/GSH"/>
</dbReference>